<dbReference type="KEGG" id="nbv:T478_1392"/>
<evidence type="ECO:0000313" key="1">
    <source>
        <dbReference type="EMBL" id="AJA92341.1"/>
    </source>
</evidence>
<sequence>MDEKETIQKTINFIASEIRENKIQLKKLNLELQAAIKKQQELKE</sequence>
<dbReference type="EMBL" id="CP007026">
    <property type="protein sequence ID" value="AJA92341.1"/>
    <property type="molecule type" value="Genomic_DNA"/>
</dbReference>
<proteinExistence type="predicted"/>
<name>A0A0A7V2C5_9ARCH</name>
<protein>
    <submittedName>
        <fullName evidence="1">Uncharacterized protein</fullName>
    </submittedName>
</protein>
<dbReference type="RefSeq" id="WP_256378797.1">
    <property type="nucleotide sequence ID" value="NZ_CP007026.1"/>
</dbReference>
<dbReference type="GeneID" id="73812517"/>
<reference evidence="1 2" key="1">
    <citation type="journal article" date="2015" name="Proc. Natl. Acad. Sci. U.S.A.">
        <title>Genomic and proteomic characterization of "Candidatus Nitrosopelagicus brevis": An ammonia-oxidizing archaeon from the open ocean.</title>
        <authorList>
            <person name="Santoro A.E."/>
            <person name="Dupont C.L."/>
            <person name="Richter R.A."/>
            <person name="Craig M.T."/>
            <person name="Carini P."/>
            <person name="McIlvin M.R."/>
            <person name="Yang Y."/>
            <person name="Orsi W.D."/>
            <person name="Moran D.M."/>
            <person name="Saito M.A."/>
        </authorList>
    </citation>
    <scope>NUCLEOTIDE SEQUENCE [LARGE SCALE GENOMIC DNA]</scope>
    <source>
        <strain evidence="2">V2</strain>
    </source>
</reference>
<dbReference type="HOGENOM" id="CLU_3210583_0_0_2"/>
<gene>
    <name evidence="1" type="ORF">T478_1392</name>
</gene>
<organism evidence="1 2">
    <name type="scientific">Candidatus Nitrosopelagicus brevis</name>
    <dbReference type="NCBI Taxonomy" id="1410606"/>
    <lineage>
        <taxon>Archaea</taxon>
        <taxon>Nitrososphaerota</taxon>
    </lineage>
</organism>
<dbReference type="AlphaFoldDB" id="A0A0A7V2C5"/>
<evidence type="ECO:0000313" key="2">
    <source>
        <dbReference type="Proteomes" id="UP000030944"/>
    </source>
</evidence>
<dbReference type="Proteomes" id="UP000030944">
    <property type="component" value="Chromosome"/>
</dbReference>
<accession>A0A0A7V2C5</accession>